<proteinExistence type="predicted"/>
<reference evidence="2" key="1">
    <citation type="submission" date="2020-02" db="EMBL/GenBank/DDBJ databases">
        <authorList>
            <person name="Meier V. D."/>
        </authorList>
    </citation>
    <scope>NUCLEOTIDE SEQUENCE</scope>
    <source>
        <strain evidence="2">AVDCRST_MAG25</strain>
    </source>
</reference>
<name>A0A6J4R3B2_9ACTN</name>
<gene>
    <name evidence="2" type="ORF">AVDCRST_MAG25-364</name>
</gene>
<feature type="region of interest" description="Disordered" evidence="1">
    <location>
        <begin position="95"/>
        <end position="118"/>
    </location>
</feature>
<protein>
    <submittedName>
        <fullName evidence="2">Mlr5572 protein</fullName>
    </submittedName>
</protein>
<evidence type="ECO:0000256" key="1">
    <source>
        <dbReference type="SAM" id="MobiDB-lite"/>
    </source>
</evidence>
<dbReference type="EMBL" id="CADCVI010000026">
    <property type="protein sequence ID" value="CAA9457770.1"/>
    <property type="molecule type" value="Genomic_DNA"/>
</dbReference>
<accession>A0A6J4R3B2</accession>
<evidence type="ECO:0000313" key="2">
    <source>
        <dbReference type="EMBL" id="CAA9457770.1"/>
    </source>
</evidence>
<organism evidence="2">
    <name type="scientific">uncultured Rubrobacteraceae bacterium</name>
    <dbReference type="NCBI Taxonomy" id="349277"/>
    <lineage>
        <taxon>Bacteria</taxon>
        <taxon>Bacillati</taxon>
        <taxon>Actinomycetota</taxon>
        <taxon>Rubrobacteria</taxon>
        <taxon>Rubrobacterales</taxon>
        <taxon>Rubrobacteraceae</taxon>
        <taxon>environmental samples</taxon>
    </lineage>
</organism>
<feature type="non-terminal residue" evidence="2">
    <location>
        <position position="1"/>
    </location>
</feature>
<dbReference type="AlphaFoldDB" id="A0A6J4R3B2"/>
<sequence length="141" mass="14124">GEDRGPRAAGDGRNGGGGFLALLAVAPGGGAQARGGDATGRKRGAILVERRGLVAVCAAAVGAGRVHAGLSGGAAGRGGRLQRLPLLPAARRLGGLRPPGRLSARRRRGPGVVRPCRHGPVGRLRAEVRERLQGHPPGTGL</sequence>
<feature type="non-terminal residue" evidence="2">
    <location>
        <position position="141"/>
    </location>
</feature>